<organism evidence="3 4">
    <name type="scientific">Burkholderia cepacia</name>
    <name type="common">Pseudomonas cepacia</name>
    <dbReference type="NCBI Taxonomy" id="292"/>
    <lineage>
        <taxon>Bacteria</taxon>
        <taxon>Pseudomonadati</taxon>
        <taxon>Pseudomonadota</taxon>
        <taxon>Betaproteobacteria</taxon>
        <taxon>Burkholderiales</taxon>
        <taxon>Burkholderiaceae</taxon>
        <taxon>Burkholderia</taxon>
        <taxon>Burkholderia cepacia complex</taxon>
    </lineage>
</organism>
<dbReference type="EMBL" id="CP013444">
    <property type="protein sequence ID" value="AOK19527.1"/>
    <property type="molecule type" value="Genomic_DNA"/>
</dbReference>
<accession>A0A1B4Q007</accession>
<gene>
    <name evidence="3" type="ORF">WT26_26900</name>
</gene>
<name>A0A1B4Q007_BURCE</name>
<evidence type="ECO:0000256" key="1">
    <source>
        <dbReference type="SAM" id="Phobius"/>
    </source>
</evidence>
<sequence>MLTKIRLGSFEIAADTDSKERANIEGAIVSSVTGRDEIPFEVEQLTNYYTQVLSQSKVAFWFSLVFASLGFVAIMVAAFFYGSTTSGSTVAQFIAGTIMEAVASLFFVQSKNAQKSMGEFFDKLRSDRLHLESRKMCDAIQNPQTQDALKLNLALHYAGVPNSEVIAKQISEVVHARP</sequence>
<evidence type="ECO:0000259" key="2">
    <source>
        <dbReference type="Pfam" id="PF20712"/>
    </source>
</evidence>
<dbReference type="Proteomes" id="UP000094776">
    <property type="component" value="Chromosome 2"/>
</dbReference>
<keyword evidence="1" id="KW-0472">Membrane</keyword>
<feature type="domain" description="Cyanobacterial TRADD-N associated 2 transmembrane" evidence="2">
    <location>
        <begin position="52"/>
        <end position="117"/>
    </location>
</feature>
<protein>
    <recommendedName>
        <fullName evidence="2">Cyanobacterial TRADD-N associated 2 transmembrane domain-containing protein</fullName>
    </recommendedName>
</protein>
<dbReference type="InterPro" id="IPR048567">
    <property type="entry name" value="CyanoTRADDas_TM"/>
</dbReference>
<evidence type="ECO:0000313" key="3">
    <source>
        <dbReference type="EMBL" id="AOK19527.1"/>
    </source>
</evidence>
<feature type="transmembrane region" description="Helical" evidence="1">
    <location>
        <begin position="58"/>
        <end position="83"/>
    </location>
</feature>
<feature type="transmembrane region" description="Helical" evidence="1">
    <location>
        <begin position="89"/>
        <end position="108"/>
    </location>
</feature>
<dbReference type="AlphaFoldDB" id="A0A1B4Q007"/>
<keyword evidence="1" id="KW-0812">Transmembrane</keyword>
<proteinExistence type="predicted"/>
<dbReference type="RefSeq" id="WP_069274342.1">
    <property type="nucleotide sequence ID" value="NZ_CP013444.1"/>
</dbReference>
<reference evidence="3 4" key="1">
    <citation type="submission" date="2015-12" db="EMBL/GenBank/DDBJ databases">
        <title>Diversity of Burkholderia near neighbor genomes.</title>
        <authorList>
            <person name="Sahl J."/>
            <person name="Wagner D."/>
            <person name="Keim P."/>
        </authorList>
    </citation>
    <scope>NUCLEOTIDE SEQUENCE [LARGE SCALE GENOMIC DNA]</scope>
    <source>
        <strain evidence="3 4">MSMB1184WGS</strain>
    </source>
</reference>
<dbReference type="Pfam" id="PF20712">
    <property type="entry name" value="CyanoTRADDas_TM"/>
    <property type="match status" value="1"/>
</dbReference>
<evidence type="ECO:0000313" key="4">
    <source>
        <dbReference type="Proteomes" id="UP000094776"/>
    </source>
</evidence>
<keyword evidence="1" id="KW-1133">Transmembrane helix</keyword>